<feature type="transmembrane region" description="Helical" evidence="1">
    <location>
        <begin position="388"/>
        <end position="414"/>
    </location>
</feature>
<feature type="transmembrane region" description="Helical" evidence="1">
    <location>
        <begin position="232"/>
        <end position="256"/>
    </location>
</feature>
<organism evidence="2 3">
    <name type="scientific">Basidiobolus meristosporus CBS 931.73</name>
    <dbReference type="NCBI Taxonomy" id="1314790"/>
    <lineage>
        <taxon>Eukaryota</taxon>
        <taxon>Fungi</taxon>
        <taxon>Fungi incertae sedis</taxon>
        <taxon>Zoopagomycota</taxon>
        <taxon>Entomophthoromycotina</taxon>
        <taxon>Basidiobolomycetes</taxon>
        <taxon>Basidiobolales</taxon>
        <taxon>Basidiobolaceae</taxon>
        <taxon>Basidiobolus</taxon>
    </lineage>
</organism>
<dbReference type="InParanoid" id="A0A1Y1YFX2"/>
<evidence type="ECO:0000313" key="2">
    <source>
        <dbReference type="EMBL" id="ORX96940.1"/>
    </source>
</evidence>
<evidence type="ECO:0000313" key="3">
    <source>
        <dbReference type="Proteomes" id="UP000193498"/>
    </source>
</evidence>
<feature type="transmembrane region" description="Helical" evidence="1">
    <location>
        <begin position="309"/>
        <end position="335"/>
    </location>
</feature>
<feature type="transmembrane region" description="Helical" evidence="1">
    <location>
        <begin position="188"/>
        <end position="212"/>
    </location>
</feature>
<sequence>MVAVIPVLVVVSIPVTVMIPIPMIIVIPAIMVTEWSGVILLMTDCLLATLRLHPVVVDTADNGAVILGRAPAFIVVITVAVIPVLVAVSIPVTVVIPIPVTVMIPIPMIIVIPAIMVAEWPGVILLTTDCLLATLRLHPVVVDTADNGAVILGRAPAFIVMIMVAVIPVLVIVSIPVLIVVPFPMVIVIPAIMVAEWPGVILLTTDCLLATPRLHPVVVDTADNGAVVVGRAPAFIVVIVMAVIPVLVVVSIPVTVMIPIPMIIVIPAIMVTEWPGVILLTTDCLLATLRLHPVVVDTADNGAVILGRAPAFIVVIMVTIIPILVAISIPVLIVVPFPMIIMIPAIMVAEWPGVILLTTDCLLATLRLHPVVVDTADNGAVILGRAPAFIVVIMVTIIPILVAISIPVLIVVPFPMIIMIPAIMVAEWPGVILLTTDCLLATLRLHPVVVDTADNGAVILGRAPAFIVGASDHHLAQKG</sequence>
<keyword evidence="1" id="KW-0812">Transmembrane</keyword>
<evidence type="ECO:0000256" key="1">
    <source>
        <dbReference type="SAM" id="Phobius"/>
    </source>
</evidence>
<feature type="transmembrane region" description="Helical" evidence="1">
    <location>
        <begin position="155"/>
        <end position="181"/>
    </location>
</feature>
<feature type="transmembrane region" description="Helical" evidence="1">
    <location>
        <begin position="72"/>
        <end position="96"/>
    </location>
</feature>
<accession>A0A1Y1YFX2</accession>
<keyword evidence="1" id="KW-0472">Membrane</keyword>
<proteinExistence type="predicted"/>
<feature type="transmembrane region" description="Helical" evidence="1">
    <location>
        <begin position="263"/>
        <end position="289"/>
    </location>
</feature>
<keyword evidence="1" id="KW-1133">Transmembrane helix</keyword>
<feature type="transmembrane region" description="Helical" evidence="1">
    <location>
        <begin position="7"/>
        <end position="32"/>
    </location>
</feature>
<name>A0A1Y1YFX2_9FUNG</name>
<dbReference type="EMBL" id="MCFE01000143">
    <property type="protein sequence ID" value="ORX96940.1"/>
    <property type="molecule type" value="Genomic_DNA"/>
</dbReference>
<protein>
    <submittedName>
        <fullName evidence="2">Uncharacterized protein</fullName>
    </submittedName>
</protein>
<gene>
    <name evidence="2" type="ORF">K493DRAFT_407087</name>
</gene>
<keyword evidence="3" id="KW-1185">Reference proteome</keyword>
<reference evidence="2 3" key="1">
    <citation type="submission" date="2016-07" db="EMBL/GenBank/DDBJ databases">
        <title>Pervasive Adenine N6-methylation of Active Genes in Fungi.</title>
        <authorList>
            <consortium name="DOE Joint Genome Institute"/>
            <person name="Mondo S.J."/>
            <person name="Dannebaum R.O."/>
            <person name="Kuo R.C."/>
            <person name="Labutti K."/>
            <person name="Haridas S."/>
            <person name="Kuo A."/>
            <person name="Salamov A."/>
            <person name="Ahrendt S.R."/>
            <person name="Lipzen A."/>
            <person name="Sullivan W."/>
            <person name="Andreopoulos W.B."/>
            <person name="Clum A."/>
            <person name="Lindquist E."/>
            <person name="Daum C."/>
            <person name="Ramamoorthy G.K."/>
            <person name="Gryganskyi A."/>
            <person name="Culley D."/>
            <person name="Magnuson J.K."/>
            <person name="James T.Y."/>
            <person name="O'Malley M.A."/>
            <person name="Stajich J.E."/>
            <person name="Spatafora J.W."/>
            <person name="Visel A."/>
            <person name="Grigoriev I.V."/>
        </authorList>
    </citation>
    <scope>NUCLEOTIDE SEQUENCE [LARGE SCALE GENOMIC DNA]</scope>
    <source>
        <strain evidence="2 3">CBS 931.73</strain>
    </source>
</reference>
<dbReference type="AlphaFoldDB" id="A0A1Y1YFX2"/>
<dbReference type="Proteomes" id="UP000193498">
    <property type="component" value="Unassembled WGS sequence"/>
</dbReference>
<comment type="caution">
    <text evidence="2">The sequence shown here is derived from an EMBL/GenBank/DDBJ whole genome shotgun (WGS) entry which is preliminary data.</text>
</comment>